<dbReference type="Proteomes" id="UP001232992">
    <property type="component" value="Unassembled WGS sequence"/>
</dbReference>
<keyword evidence="2" id="KW-1185">Reference proteome</keyword>
<evidence type="ECO:0000313" key="2">
    <source>
        <dbReference type="Proteomes" id="UP001232992"/>
    </source>
</evidence>
<protein>
    <submittedName>
        <fullName evidence="1">Uncharacterized protein</fullName>
    </submittedName>
</protein>
<organism evidence="1 2">
    <name type="scientific">Roseofilum casamattae BLCC-M143</name>
    <dbReference type="NCBI Taxonomy" id="3022442"/>
    <lineage>
        <taxon>Bacteria</taxon>
        <taxon>Bacillati</taxon>
        <taxon>Cyanobacteriota</taxon>
        <taxon>Cyanophyceae</taxon>
        <taxon>Desertifilales</taxon>
        <taxon>Desertifilaceae</taxon>
        <taxon>Roseofilum</taxon>
        <taxon>Roseofilum casamattae</taxon>
    </lineage>
</organism>
<sequence length="276" mass="31311">MDINELLGKIAAKEDELQQQEFLAPCVRGGKVRTAIASITYNFIPQPNNFEGWGIFQAIDRKTAEVIDEATLPQIASYLQLLKPLRFWLAYPLQGKTWLAYPANNSDAKQRYVQAKPTAIHLVEEATTFETIIARTDGSSWWFEDRDRRADPQIANTLKQNINDLTEPKKIQFPGMTPEAKIVYQLVAGQTEGFDREKVDRRRLDRALAQGGGNLQEFRDRGNYWQVEWMTSDGENHVSAISKADLTVMSSGICLSGRDRDFDLQSLVGVIEDRDN</sequence>
<gene>
    <name evidence="1" type="ORF">PMH09_10020</name>
</gene>
<evidence type="ECO:0000313" key="1">
    <source>
        <dbReference type="EMBL" id="MDJ1183534.1"/>
    </source>
</evidence>
<proteinExistence type="predicted"/>
<dbReference type="EMBL" id="JAQOSQ010000008">
    <property type="protein sequence ID" value="MDJ1183534.1"/>
    <property type="molecule type" value="Genomic_DNA"/>
</dbReference>
<name>A0ABT7BWG1_9CYAN</name>
<reference evidence="1 2" key="1">
    <citation type="submission" date="2023-01" db="EMBL/GenBank/DDBJ databases">
        <title>Novel diversity within Roseofilum (Cyanobacteria; Desertifilaceae) from marine benthic mats with descriptions of four novel species.</title>
        <authorList>
            <person name="Wang Y."/>
            <person name="Berthold D.E."/>
            <person name="Hu J."/>
            <person name="Lefler F.W."/>
            <person name="Laughinghouse H.D. IV."/>
        </authorList>
    </citation>
    <scope>NUCLEOTIDE SEQUENCE [LARGE SCALE GENOMIC DNA]</scope>
    <source>
        <strain evidence="1 2">BLCC-M143</strain>
    </source>
</reference>
<accession>A0ABT7BWG1</accession>
<comment type="caution">
    <text evidence="1">The sequence shown here is derived from an EMBL/GenBank/DDBJ whole genome shotgun (WGS) entry which is preliminary data.</text>
</comment>
<dbReference type="RefSeq" id="WP_283758188.1">
    <property type="nucleotide sequence ID" value="NZ_JAQOSQ010000008.1"/>
</dbReference>